<dbReference type="EMBL" id="PJQY01002956">
    <property type="protein sequence ID" value="PQM41497.1"/>
    <property type="molecule type" value="Genomic_DNA"/>
</dbReference>
<evidence type="ECO:0000313" key="3">
    <source>
        <dbReference type="Proteomes" id="UP000250321"/>
    </source>
</evidence>
<organism evidence="2 3">
    <name type="scientific">Prunus yedoensis var. nudiflora</name>
    <dbReference type="NCBI Taxonomy" id="2094558"/>
    <lineage>
        <taxon>Eukaryota</taxon>
        <taxon>Viridiplantae</taxon>
        <taxon>Streptophyta</taxon>
        <taxon>Embryophyta</taxon>
        <taxon>Tracheophyta</taxon>
        <taxon>Spermatophyta</taxon>
        <taxon>Magnoliopsida</taxon>
        <taxon>eudicotyledons</taxon>
        <taxon>Gunneridae</taxon>
        <taxon>Pentapetalae</taxon>
        <taxon>rosids</taxon>
        <taxon>fabids</taxon>
        <taxon>Rosales</taxon>
        <taxon>Rosaceae</taxon>
        <taxon>Amygdaloideae</taxon>
        <taxon>Amygdaleae</taxon>
        <taxon>Prunus</taxon>
    </lineage>
</organism>
<evidence type="ECO:0000256" key="1">
    <source>
        <dbReference type="SAM" id="MobiDB-lite"/>
    </source>
</evidence>
<protein>
    <submittedName>
        <fullName evidence="2">Uncharacterized protein</fullName>
    </submittedName>
</protein>
<dbReference type="Proteomes" id="UP000250321">
    <property type="component" value="Unassembled WGS sequence"/>
</dbReference>
<dbReference type="AlphaFoldDB" id="A0A314UVF0"/>
<reference evidence="2 3" key="1">
    <citation type="submission" date="2018-02" db="EMBL/GenBank/DDBJ databases">
        <title>Draft genome of wild Prunus yedoensis var. nudiflora.</title>
        <authorList>
            <person name="Baek S."/>
            <person name="Kim J.-H."/>
            <person name="Choi K."/>
            <person name="Kim G.-B."/>
            <person name="Cho A."/>
            <person name="Jang H."/>
            <person name="Shin C.-H."/>
            <person name="Yu H.-J."/>
            <person name="Mun J.-H."/>
        </authorList>
    </citation>
    <scope>NUCLEOTIDE SEQUENCE [LARGE SCALE GENOMIC DNA]</scope>
    <source>
        <strain evidence="3">cv. Jeju island</strain>
        <tissue evidence="2">Leaf</tissue>
    </source>
</reference>
<feature type="region of interest" description="Disordered" evidence="1">
    <location>
        <begin position="62"/>
        <end position="96"/>
    </location>
</feature>
<name>A0A314UVF0_PRUYE</name>
<comment type="caution">
    <text evidence="2">The sequence shown here is derived from an EMBL/GenBank/DDBJ whole genome shotgun (WGS) entry which is preliminary data.</text>
</comment>
<keyword evidence="3" id="KW-1185">Reference proteome</keyword>
<gene>
    <name evidence="2" type="ORF">Pyn_20648</name>
</gene>
<evidence type="ECO:0000313" key="2">
    <source>
        <dbReference type="EMBL" id="PQM41497.1"/>
    </source>
</evidence>
<accession>A0A314UVF0</accession>
<proteinExistence type="predicted"/>
<sequence length="283" mass="31534">MELPQLTPYPPCDDEDRKKVFQNIINVNFVEKEGHSFEEERAHEITEDLSVGQEENFCVDERKKGPHDSAATDTAAVEKDATTAAPKRKGCDSPSKLQHKNLKATIRQPVLKSMPLRSPSKSMPLPKTRLLATAKKQVVHNAKLYSEFAHPVVETAATNDARLVALAKKLAASDCTELVPEADYKKQMVELEVASDAIVETLQRSFDDAIDNMITKMPNLADKLNDLRLRQARRAKTRRASSRVTGLVRSPYAVVSNDNFGAMTRKTDDTFVIASESSLKKRT</sequence>